<feature type="transmembrane region" description="Helical" evidence="23">
    <location>
        <begin position="589"/>
        <end position="609"/>
    </location>
</feature>
<comment type="caution">
    <text evidence="28">The sequence shown here is derived from an EMBL/GenBank/DDBJ whole genome shotgun (WGS) entry which is preliminary data.</text>
</comment>
<dbReference type="Gene3D" id="3.30.160.60">
    <property type="entry name" value="Classic Zinc Finger"/>
    <property type="match status" value="4"/>
</dbReference>
<dbReference type="SUPFAM" id="SSF51246">
    <property type="entry name" value="Rudiment single hybrid motif"/>
    <property type="match status" value="1"/>
</dbReference>
<dbReference type="InterPro" id="IPR005482">
    <property type="entry name" value="Biotin_COase_C"/>
</dbReference>
<dbReference type="PROSITE" id="PS00867">
    <property type="entry name" value="CPSASE_2"/>
    <property type="match status" value="1"/>
</dbReference>
<feature type="transmembrane region" description="Helical" evidence="23">
    <location>
        <begin position="351"/>
        <end position="375"/>
    </location>
</feature>
<dbReference type="PROSITE" id="PS00028">
    <property type="entry name" value="ZINC_FINGER_C2H2_1"/>
    <property type="match status" value="3"/>
</dbReference>
<dbReference type="FunFam" id="3.30.160.60:FF:001004">
    <property type="entry name" value="Zinc finger protein 426"/>
    <property type="match status" value="1"/>
</dbReference>
<keyword evidence="9 24" id="KW-0732">Signal</keyword>
<feature type="transmembrane region" description="Helical" evidence="23">
    <location>
        <begin position="285"/>
        <end position="307"/>
    </location>
</feature>
<evidence type="ECO:0000256" key="4">
    <source>
        <dbReference type="ARBA" id="ARBA00005227"/>
    </source>
</evidence>
<feature type="compositionally biased region" description="Low complexity" evidence="22">
    <location>
        <begin position="785"/>
        <end position="802"/>
    </location>
</feature>
<evidence type="ECO:0000256" key="21">
    <source>
        <dbReference type="PROSITE-ProRule" id="PRU00409"/>
    </source>
</evidence>
<evidence type="ECO:0000256" key="10">
    <source>
        <dbReference type="ARBA" id="ARBA00022737"/>
    </source>
</evidence>
<feature type="region of interest" description="Disordered" evidence="22">
    <location>
        <begin position="771"/>
        <end position="820"/>
    </location>
</feature>
<dbReference type="InterPro" id="IPR013087">
    <property type="entry name" value="Znf_C2H2_type"/>
</dbReference>
<accession>A0A556TKT8</accession>
<keyword evidence="8" id="KW-0479">Metal-binding</keyword>
<dbReference type="Pfam" id="PF18366">
    <property type="entry name" value="zf_ZIC"/>
    <property type="match status" value="1"/>
</dbReference>
<evidence type="ECO:0000256" key="24">
    <source>
        <dbReference type="SAM" id="SignalP"/>
    </source>
</evidence>
<dbReference type="InterPro" id="IPR056436">
    <property type="entry name" value="Znf-C2H2_ZIC1-5/GLI1-3-like"/>
</dbReference>
<dbReference type="InterPro" id="IPR011054">
    <property type="entry name" value="Rudment_hybrid_motif"/>
</dbReference>
<dbReference type="PANTHER" id="PTHR18866:SF33">
    <property type="entry name" value="METHYLCROTONOYL-COA CARBOXYLASE SUBUNIT ALPHA, MITOCHONDRIAL-RELATED"/>
    <property type="match status" value="1"/>
</dbReference>
<keyword evidence="29" id="KW-1185">Reference proteome</keyword>
<evidence type="ECO:0000256" key="17">
    <source>
        <dbReference type="ARBA" id="ARBA00023136"/>
    </source>
</evidence>
<dbReference type="GO" id="GO:0004658">
    <property type="term" value="F:propionyl-CoA carboxylase activity"/>
    <property type="evidence" value="ECO:0007669"/>
    <property type="project" value="TreeGrafter"/>
</dbReference>
<evidence type="ECO:0000259" key="25">
    <source>
        <dbReference type="PROSITE" id="PS50157"/>
    </source>
</evidence>
<evidence type="ECO:0000259" key="26">
    <source>
        <dbReference type="PROSITE" id="PS50975"/>
    </source>
</evidence>
<dbReference type="Gene3D" id="3.30.1490.20">
    <property type="entry name" value="ATP-grasp fold, A domain"/>
    <property type="match status" value="1"/>
</dbReference>
<dbReference type="SUPFAM" id="SSF52440">
    <property type="entry name" value="PreATP-grasp domain"/>
    <property type="match status" value="1"/>
</dbReference>
<dbReference type="CDD" id="cd06850">
    <property type="entry name" value="biotinyl_domain"/>
    <property type="match status" value="1"/>
</dbReference>
<dbReference type="PROSITE" id="PS50975">
    <property type="entry name" value="ATP_GRASP"/>
    <property type="match status" value="1"/>
</dbReference>
<dbReference type="Pfam" id="PF23561">
    <property type="entry name" value="zf-C2H2_15"/>
    <property type="match status" value="1"/>
</dbReference>
<evidence type="ECO:0000313" key="29">
    <source>
        <dbReference type="Proteomes" id="UP000319801"/>
    </source>
</evidence>
<proteinExistence type="inferred from homology"/>
<evidence type="ECO:0000256" key="1">
    <source>
        <dbReference type="ARBA" id="ARBA00001953"/>
    </source>
</evidence>
<protein>
    <submittedName>
        <fullName evidence="28">Transmembrane 9 superfamily member 2</fullName>
    </submittedName>
</protein>
<feature type="domain" description="ATP-grasp" evidence="26">
    <location>
        <begin position="1021"/>
        <end position="1218"/>
    </location>
</feature>
<feature type="domain" description="Biotin carboxylation" evidence="27">
    <location>
        <begin position="902"/>
        <end position="1349"/>
    </location>
</feature>
<dbReference type="Pfam" id="PF02990">
    <property type="entry name" value="EMP70"/>
    <property type="match status" value="1"/>
</dbReference>
<dbReference type="FunFam" id="3.30.160.60:FF:001330">
    <property type="entry name" value="Zinc finger protein ZIC 4"/>
    <property type="match status" value="1"/>
</dbReference>
<keyword evidence="18" id="KW-0539">Nucleus</keyword>
<keyword evidence="14 21" id="KW-0067">ATP-binding</keyword>
<organism evidence="28 29">
    <name type="scientific">Bagarius yarrelli</name>
    <name type="common">Goonch</name>
    <name type="synonym">Bagrus yarrelli</name>
    <dbReference type="NCBI Taxonomy" id="175774"/>
    <lineage>
        <taxon>Eukaryota</taxon>
        <taxon>Metazoa</taxon>
        <taxon>Chordata</taxon>
        <taxon>Craniata</taxon>
        <taxon>Vertebrata</taxon>
        <taxon>Euteleostomi</taxon>
        <taxon>Actinopterygii</taxon>
        <taxon>Neopterygii</taxon>
        <taxon>Teleostei</taxon>
        <taxon>Ostariophysi</taxon>
        <taxon>Siluriformes</taxon>
        <taxon>Sisoridae</taxon>
        <taxon>Sisorinae</taxon>
        <taxon>Bagarius</taxon>
    </lineage>
</organism>
<feature type="transmembrane region" description="Helical" evidence="23">
    <location>
        <begin position="418"/>
        <end position="442"/>
    </location>
</feature>
<feature type="domain" description="C2H2-type" evidence="25">
    <location>
        <begin position="695"/>
        <end position="724"/>
    </location>
</feature>
<dbReference type="Gene3D" id="3.30.470.20">
    <property type="entry name" value="ATP-grasp fold, B domain"/>
    <property type="match status" value="1"/>
</dbReference>
<dbReference type="GO" id="GO:0016020">
    <property type="term" value="C:membrane"/>
    <property type="evidence" value="ECO:0007669"/>
    <property type="project" value="UniProtKB-SubCell"/>
</dbReference>
<dbReference type="FunFam" id="3.30.160.60:FF:000035">
    <property type="entry name" value="Zinc finger protein ZIC 1"/>
    <property type="match status" value="1"/>
</dbReference>
<dbReference type="Gene3D" id="3.40.50.20">
    <property type="match status" value="1"/>
</dbReference>
<dbReference type="InterPro" id="IPR005481">
    <property type="entry name" value="BC-like_N"/>
</dbReference>
<dbReference type="GO" id="GO:0005739">
    <property type="term" value="C:mitochondrion"/>
    <property type="evidence" value="ECO:0007669"/>
    <property type="project" value="TreeGrafter"/>
</dbReference>
<evidence type="ECO:0000259" key="27">
    <source>
        <dbReference type="PROSITE" id="PS50979"/>
    </source>
</evidence>
<dbReference type="GO" id="GO:0005634">
    <property type="term" value="C:nucleus"/>
    <property type="evidence" value="ECO:0007669"/>
    <property type="project" value="UniProtKB-SubCell"/>
</dbReference>
<dbReference type="InterPro" id="IPR011761">
    <property type="entry name" value="ATP-grasp"/>
</dbReference>
<dbReference type="Pfam" id="PF02786">
    <property type="entry name" value="CPSase_L_D2"/>
    <property type="match status" value="1"/>
</dbReference>
<feature type="transmembrane region" description="Helical" evidence="23">
    <location>
        <begin position="454"/>
        <end position="477"/>
    </location>
</feature>
<dbReference type="InterPro" id="IPR016185">
    <property type="entry name" value="PreATP-grasp_dom_sf"/>
</dbReference>
<dbReference type="NCBIfam" id="NF006367">
    <property type="entry name" value="PRK08591.1"/>
    <property type="match status" value="1"/>
</dbReference>
<comment type="similarity">
    <text evidence="4">Belongs to the nonaspanin (TM9SF) (TC 9.A.2) family.</text>
</comment>
<comment type="cofactor">
    <cofactor evidence="1">
        <name>biotin</name>
        <dbReference type="ChEBI" id="CHEBI:57586"/>
    </cofactor>
</comment>
<comment type="similarity">
    <text evidence="5">Belongs to the GLI C2H2-type zinc-finger protein family.</text>
</comment>
<dbReference type="GO" id="GO:0005524">
    <property type="term" value="F:ATP binding"/>
    <property type="evidence" value="ECO:0007669"/>
    <property type="project" value="UniProtKB-UniRule"/>
</dbReference>
<evidence type="ECO:0000256" key="12">
    <source>
        <dbReference type="ARBA" id="ARBA00022771"/>
    </source>
</evidence>
<dbReference type="FunFam" id="3.30.1490.20:FF:000003">
    <property type="entry name" value="acetyl-CoA carboxylase isoform X1"/>
    <property type="match status" value="1"/>
</dbReference>
<evidence type="ECO:0000256" key="19">
    <source>
        <dbReference type="ARBA" id="ARBA00023267"/>
    </source>
</evidence>
<evidence type="ECO:0000256" key="2">
    <source>
        <dbReference type="ARBA" id="ARBA00004123"/>
    </source>
</evidence>
<evidence type="ECO:0000256" key="13">
    <source>
        <dbReference type="ARBA" id="ARBA00022833"/>
    </source>
</evidence>
<keyword evidence="19" id="KW-0092">Biotin</keyword>
<dbReference type="OrthoDB" id="196847at2759"/>
<keyword evidence="13" id="KW-0862">Zinc</keyword>
<feature type="transmembrane region" description="Helical" evidence="23">
    <location>
        <begin position="558"/>
        <end position="577"/>
    </location>
</feature>
<dbReference type="FunFam" id="3.30.160.60:FF:000041">
    <property type="entry name" value="Zinc finger protein ZIC 1"/>
    <property type="match status" value="1"/>
</dbReference>
<keyword evidence="12 20" id="KW-0863">Zinc-finger</keyword>
<evidence type="ECO:0000256" key="6">
    <source>
        <dbReference type="ARBA" id="ARBA00022598"/>
    </source>
</evidence>
<dbReference type="FunFam" id="3.30.470.20:FF:000028">
    <property type="entry name" value="Methylcrotonoyl-CoA carboxylase subunit alpha, mitochondrial"/>
    <property type="match status" value="1"/>
</dbReference>
<dbReference type="SUPFAM" id="SSF51230">
    <property type="entry name" value="Single hybrid motif"/>
    <property type="match status" value="1"/>
</dbReference>
<gene>
    <name evidence="28" type="ORF">Baya_1335</name>
</gene>
<keyword evidence="6" id="KW-0436">Ligase</keyword>
<keyword evidence="17 23" id="KW-0472">Membrane</keyword>
<dbReference type="SUPFAM" id="SSF57667">
    <property type="entry name" value="beta-beta-alpha zinc fingers"/>
    <property type="match status" value="2"/>
</dbReference>
<dbReference type="EMBL" id="VCAZ01000004">
    <property type="protein sequence ID" value="TSK17955.1"/>
    <property type="molecule type" value="Genomic_DNA"/>
</dbReference>
<dbReference type="GO" id="GO:0008270">
    <property type="term" value="F:zinc ion binding"/>
    <property type="evidence" value="ECO:0007669"/>
    <property type="project" value="UniProtKB-KW"/>
</dbReference>
<evidence type="ECO:0000256" key="18">
    <source>
        <dbReference type="ARBA" id="ARBA00023242"/>
    </source>
</evidence>
<feature type="chain" id="PRO_5021788114" evidence="24">
    <location>
        <begin position="29"/>
        <end position="1491"/>
    </location>
</feature>
<feature type="domain" description="C2H2-type" evidence="25">
    <location>
        <begin position="667"/>
        <end position="694"/>
    </location>
</feature>
<dbReference type="InterPro" id="IPR011764">
    <property type="entry name" value="Biotin_carboxylation_dom"/>
</dbReference>
<dbReference type="SMART" id="SM00878">
    <property type="entry name" value="Biotin_carb_C"/>
    <property type="match status" value="1"/>
</dbReference>
<evidence type="ECO:0000256" key="8">
    <source>
        <dbReference type="ARBA" id="ARBA00022723"/>
    </source>
</evidence>
<keyword evidence="7 23" id="KW-0812">Transmembrane</keyword>
<feature type="domain" description="C2H2-type" evidence="25">
    <location>
        <begin position="755"/>
        <end position="782"/>
    </location>
</feature>
<dbReference type="PROSITE" id="PS00866">
    <property type="entry name" value="CPSASE_1"/>
    <property type="match status" value="1"/>
</dbReference>
<dbReference type="InterPro" id="IPR004240">
    <property type="entry name" value="EMP70"/>
</dbReference>
<evidence type="ECO:0000256" key="7">
    <source>
        <dbReference type="ARBA" id="ARBA00022692"/>
    </source>
</evidence>
<dbReference type="Pfam" id="PF00096">
    <property type="entry name" value="zf-C2H2"/>
    <property type="match status" value="2"/>
</dbReference>
<dbReference type="SUPFAM" id="SSF56059">
    <property type="entry name" value="Glutathione synthetase ATP-binding domain-like"/>
    <property type="match status" value="1"/>
</dbReference>
<dbReference type="Proteomes" id="UP000319801">
    <property type="component" value="Unassembled WGS sequence"/>
</dbReference>
<evidence type="ECO:0000313" key="28">
    <source>
        <dbReference type="EMBL" id="TSK17955.1"/>
    </source>
</evidence>
<keyword evidence="15 23" id="KW-1133">Transmembrane helix</keyword>
<keyword evidence="11 21" id="KW-0547">Nucleotide-binding</keyword>
<dbReference type="FunFam" id="3.40.50.20:FF:000010">
    <property type="entry name" value="Propionyl-CoA carboxylase subunit alpha"/>
    <property type="match status" value="1"/>
</dbReference>
<evidence type="ECO:0000256" key="16">
    <source>
        <dbReference type="ARBA" id="ARBA00023125"/>
    </source>
</evidence>
<dbReference type="Pfam" id="PF02785">
    <property type="entry name" value="Biotin_carb_C"/>
    <property type="match status" value="1"/>
</dbReference>
<dbReference type="InterPro" id="IPR005479">
    <property type="entry name" value="CPAse_ATP-bd"/>
</dbReference>
<evidence type="ECO:0000256" key="22">
    <source>
        <dbReference type="SAM" id="MobiDB-lite"/>
    </source>
</evidence>
<evidence type="ECO:0000256" key="11">
    <source>
        <dbReference type="ARBA" id="ARBA00022741"/>
    </source>
</evidence>
<evidence type="ECO:0000256" key="20">
    <source>
        <dbReference type="PROSITE-ProRule" id="PRU00042"/>
    </source>
</evidence>
<evidence type="ECO:0000256" key="3">
    <source>
        <dbReference type="ARBA" id="ARBA00004141"/>
    </source>
</evidence>
<dbReference type="PROSITE" id="PS50979">
    <property type="entry name" value="BC"/>
    <property type="match status" value="1"/>
</dbReference>
<comment type="subcellular location">
    <subcellularLocation>
        <location evidence="3">Membrane</location>
        <topology evidence="3">Multi-pass membrane protein</topology>
    </subcellularLocation>
    <subcellularLocation>
        <location evidence="2">Nucleus</location>
    </subcellularLocation>
</comment>
<evidence type="ECO:0000256" key="23">
    <source>
        <dbReference type="SAM" id="Phobius"/>
    </source>
</evidence>
<evidence type="ECO:0000256" key="5">
    <source>
        <dbReference type="ARBA" id="ARBA00010831"/>
    </source>
</evidence>
<sequence>MLGFLRVRLLMCAFLCGAPLLFLQDAAAFYLPGLAPVSFCEKPQDEKDAQRECQDKIELFVNRLDSVESVLPYEYTAFDFCTDMTEKRPSENLGQFSFKKKETCKHVCTKKYDTKKATDKANLDFLKKGMLLNYQHHWIVDNMPVTWCYDVEDNQKFCNPGFPIGCYVTDTGLAKDACVVNSEFNEKDTFYIFNHVDITIFYHNVENEAPDSRLVAAKMEPKSYKHNSPDSPDCMGPPMSLNNKFNGEISIPYTYSIQFKEEPNIRWASRWDYILESMPHTNIQWFSIMNSLVIVLFLSGMVAMIMLRTLHKDIARYNQMDSVEDAQEEFGWKLVHGDVFRPPRKGMLLSVFLGSGTQIFIMTFVTLFFACLGFLSPANRGALMTCAVVLWVLLGTPAGYIAARFYKSFGGEKWKTNVLLTAFLCPGVVFADFFLMNLILWGEGSSAAMPFGTLVAILALWFCISVPLTFVGAYFGFKKSGIEHPVRTNQIPRQIPEQSFYTKPFPGIVMGGILPFGCIFIQLFFILNSIWSHQMYYMFGFLFLVFIILDYHWQWRSFLTSGFTAAYFLVYAVHYFFSKLQITGLASTILYFGYTMIMALIFFLFTAFFRYVRQQCVKQELVCKWLEPDREKRRCGRTFGTMHELVAHVSAEHVGGPEQCNHVCFWEECPREEKAFKAKYKLVNHIRVHTGEKPFACPFPGCGKVFARSENLKIHKRTHTGEKPFLCEFEGCDRRFANSSDRKKHMHVHTSDKPYLCKMCDKSYTHPSSLRKHMKVHDEQSPVNESSPAGSSGYESSSLVSPCSETQSTTMSPDSGVLNSSSHSSIASNFSEWETPSNVHVVRICVAHAQWSLAPVIMAAYRITPTFQRVLHVVKHASLRPVCWLLSRHACYSTVYDPSEQTFDKILIANRGEIACRVIKTCKKMGIRTVAVHSDVDSSAVHVKMADEAVCVGPAPTSKSYLNMDAILDAIRKTGAQAVHPGYGFLSENKEFARRLAAEGVTFIGPDTHAIQAMGDKIESKLIAKAAKVNTIPGFDGVVKDAEEAVRIAQEIGYPVMIKASAGGGGKGMRIAWNDEETREGFRFSSQEAASSFGDDRLLIEKYIDSPRHIEIQVLADKHGNALWLNERECSIQRRNQKVVEEAPSTFLDPVTRCAMGEQAVSLAKAVKYSSAGTVEFLVDSKKNFYFLEMNTRLQVEHPITECITGLDLVQQMIRIAKGYELKVKQQDIPINGWAIESRVYAEDPYKSFGLPSIGRLSQYEEPVNLAGVRVDSGIQEGSDISIYYDPMISKLVTYGATRAEALKKMEDALDNYVIRGVTHNIPLLREIIVHPRFISGDISTNFLPETYPDGFKGHPLTASEKRELLAAASALYVASQLRSQKFLGQQRVSNTTQERKSWELCVELEKGGHMLHVSRSGNNYTFKARVLSKLAASLSKHMPEKVPEDSSSILRSPMPGTVVAVSVKAGDTVKSVHCKAGETVGEGDLLVELE</sequence>
<evidence type="ECO:0000256" key="9">
    <source>
        <dbReference type="ARBA" id="ARBA00022729"/>
    </source>
</evidence>
<name>A0A556TKT8_BAGYA</name>
<evidence type="ECO:0000256" key="15">
    <source>
        <dbReference type="ARBA" id="ARBA00022989"/>
    </source>
</evidence>
<dbReference type="InterPro" id="IPR011053">
    <property type="entry name" value="Single_hybrid_motif"/>
</dbReference>
<dbReference type="InterPro" id="IPR041643">
    <property type="entry name" value="Znf_ZIC"/>
</dbReference>
<keyword evidence="10" id="KW-0677">Repeat</keyword>
<feature type="domain" description="C2H2-type" evidence="25">
    <location>
        <begin position="725"/>
        <end position="754"/>
    </location>
</feature>
<feature type="transmembrane region" description="Helical" evidence="23">
    <location>
        <begin position="508"/>
        <end position="528"/>
    </location>
</feature>
<dbReference type="SMART" id="SM00355">
    <property type="entry name" value="ZnF_C2H2"/>
    <property type="match status" value="5"/>
</dbReference>
<dbReference type="InterPro" id="IPR013815">
    <property type="entry name" value="ATP_grasp_subdomain_1"/>
</dbReference>
<evidence type="ECO:0000256" key="14">
    <source>
        <dbReference type="ARBA" id="ARBA00022840"/>
    </source>
</evidence>
<keyword evidence="16" id="KW-0238">DNA-binding</keyword>
<dbReference type="Pfam" id="PF00289">
    <property type="entry name" value="Biotin_carb_N"/>
    <property type="match status" value="1"/>
</dbReference>
<dbReference type="PANTHER" id="PTHR18866">
    <property type="entry name" value="CARBOXYLASE:PYRUVATE/ACETYL-COA/PROPIONYL-COA CARBOXYLASE"/>
    <property type="match status" value="1"/>
</dbReference>
<dbReference type="GO" id="GO:0003677">
    <property type="term" value="F:DNA binding"/>
    <property type="evidence" value="ECO:0007669"/>
    <property type="project" value="UniProtKB-KW"/>
</dbReference>
<dbReference type="PROSITE" id="PS50157">
    <property type="entry name" value="ZINC_FINGER_C2H2_2"/>
    <property type="match status" value="4"/>
</dbReference>
<feature type="signal peptide" evidence="24">
    <location>
        <begin position="1"/>
        <end position="28"/>
    </location>
</feature>
<feature type="transmembrane region" description="Helical" evidence="23">
    <location>
        <begin position="381"/>
        <end position="406"/>
    </location>
</feature>
<feature type="compositionally biased region" description="Polar residues" evidence="22">
    <location>
        <begin position="803"/>
        <end position="819"/>
    </location>
</feature>
<reference evidence="28 29" key="1">
    <citation type="journal article" date="2019" name="Genome Biol. Evol.">
        <title>Whole-Genome Sequencing of the Giant Devil Catfish, Bagarius yarrelli.</title>
        <authorList>
            <person name="Jiang W."/>
            <person name="Lv Y."/>
            <person name="Cheng L."/>
            <person name="Yang K."/>
            <person name="Chao B."/>
            <person name="Wang X."/>
            <person name="Li Y."/>
            <person name="Pan X."/>
            <person name="You X."/>
            <person name="Zhang Y."/>
            <person name="Yang J."/>
            <person name="Li J."/>
            <person name="Zhang X."/>
            <person name="Liu S."/>
            <person name="Sun C."/>
            <person name="Yang J."/>
            <person name="Shi Q."/>
        </authorList>
    </citation>
    <scope>NUCLEOTIDE SEQUENCE [LARGE SCALE GENOMIC DNA]</scope>
    <source>
        <strain evidence="28">JWS20170419001</strain>
        <tissue evidence="28">Muscle</tissue>
    </source>
</reference>
<dbReference type="InterPro" id="IPR036236">
    <property type="entry name" value="Znf_C2H2_sf"/>
</dbReference>
<dbReference type="InterPro" id="IPR050856">
    <property type="entry name" value="Biotin_carboxylase_complex"/>
</dbReference>
<feature type="transmembrane region" description="Helical" evidence="23">
    <location>
        <begin position="534"/>
        <end position="551"/>
    </location>
</feature>
<dbReference type="Gene3D" id="3.30.700.30">
    <property type="match status" value="1"/>
</dbReference>